<sequence>MTTRHPTRRTALRLAAAAAATTAGRPVPGRAAGESQATLIYVREVGCPWCREWDARIGPIYPKTPEGRRAPIREVEKRDVPASGLTLARPVRYTPTFVLVVDKTEIGRIEGYPGEEFFWARLAKLLELLPGE</sequence>
<evidence type="ECO:0000313" key="1">
    <source>
        <dbReference type="EMBL" id="MFD2180621.1"/>
    </source>
</evidence>
<proteinExistence type="predicted"/>
<evidence type="ECO:0000313" key="2">
    <source>
        <dbReference type="Proteomes" id="UP001597314"/>
    </source>
</evidence>
<dbReference type="RefSeq" id="WP_378475837.1">
    <property type="nucleotide sequence ID" value="NZ_JBHUIW010000001.1"/>
</dbReference>
<reference evidence="2" key="1">
    <citation type="journal article" date="2019" name="Int. J. Syst. Evol. Microbiol.">
        <title>The Global Catalogue of Microorganisms (GCM) 10K type strain sequencing project: providing services to taxonomists for standard genome sequencing and annotation.</title>
        <authorList>
            <consortium name="The Broad Institute Genomics Platform"/>
            <consortium name="The Broad Institute Genome Sequencing Center for Infectious Disease"/>
            <person name="Wu L."/>
            <person name="Ma J."/>
        </authorList>
    </citation>
    <scope>NUCLEOTIDE SEQUENCE [LARGE SCALE GENOMIC DNA]</scope>
    <source>
        <strain evidence="2">CGMCC 1.6774</strain>
    </source>
</reference>
<comment type="caution">
    <text evidence="1">The sequence shown here is derived from an EMBL/GenBank/DDBJ whole genome shotgun (WGS) entry which is preliminary data.</text>
</comment>
<dbReference type="InterPro" id="IPR006311">
    <property type="entry name" value="TAT_signal"/>
</dbReference>
<protein>
    <submittedName>
        <fullName evidence="1">Thioredoxin family protein</fullName>
    </submittedName>
</protein>
<gene>
    <name evidence="1" type="ORF">ACFSOX_00510</name>
</gene>
<dbReference type="PROSITE" id="PS51318">
    <property type="entry name" value="TAT"/>
    <property type="match status" value="1"/>
</dbReference>
<dbReference type="InterPro" id="IPR036249">
    <property type="entry name" value="Thioredoxin-like_sf"/>
</dbReference>
<organism evidence="1 2">
    <name type="scientific">Rhodoplanes azumiensis</name>
    <dbReference type="NCBI Taxonomy" id="1897628"/>
    <lineage>
        <taxon>Bacteria</taxon>
        <taxon>Pseudomonadati</taxon>
        <taxon>Pseudomonadota</taxon>
        <taxon>Alphaproteobacteria</taxon>
        <taxon>Hyphomicrobiales</taxon>
        <taxon>Nitrobacteraceae</taxon>
        <taxon>Rhodoplanes</taxon>
    </lineage>
</organism>
<dbReference type="Gene3D" id="3.40.30.10">
    <property type="entry name" value="Glutaredoxin"/>
    <property type="match status" value="1"/>
</dbReference>
<name>A0ABW5AEM6_9BRAD</name>
<accession>A0ABW5AEM6</accession>
<dbReference type="SUPFAM" id="SSF52833">
    <property type="entry name" value="Thioredoxin-like"/>
    <property type="match status" value="1"/>
</dbReference>
<dbReference type="EMBL" id="JBHUIW010000001">
    <property type="protein sequence ID" value="MFD2180621.1"/>
    <property type="molecule type" value="Genomic_DNA"/>
</dbReference>
<dbReference type="Proteomes" id="UP001597314">
    <property type="component" value="Unassembled WGS sequence"/>
</dbReference>
<keyword evidence="2" id="KW-1185">Reference proteome</keyword>